<dbReference type="GO" id="GO:0022857">
    <property type="term" value="F:transmembrane transporter activity"/>
    <property type="evidence" value="ECO:0007669"/>
    <property type="project" value="InterPro"/>
</dbReference>
<dbReference type="OrthoDB" id="4568421at2"/>
<keyword evidence="9" id="KW-1185">Reference proteome</keyword>
<feature type="transmembrane region" description="Helical" evidence="7">
    <location>
        <begin position="160"/>
        <end position="185"/>
    </location>
</feature>
<protein>
    <submittedName>
        <fullName evidence="8">Amino acid permease</fullName>
    </submittedName>
</protein>
<evidence type="ECO:0000313" key="9">
    <source>
        <dbReference type="Proteomes" id="UP000246722"/>
    </source>
</evidence>
<feature type="transmembrane region" description="Helical" evidence="7">
    <location>
        <begin position="51"/>
        <end position="73"/>
    </location>
</feature>
<dbReference type="EMBL" id="QHLY01000007">
    <property type="protein sequence ID" value="PXA70714.1"/>
    <property type="molecule type" value="Genomic_DNA"/>
</dbReference>
<evidence type="ECO:0000256" key="1">
    <source>
        <dbReference type="ARBA" id="ARBA00004651"/>
    </source>
</evidence>
<feature type="transmembrane region" description="Helical" evidence="7">
    <location>
        <begin position="244"/>
        <end position="266"/>
    </location>
</feature>
<proteinExistence type="predicted"/>
<evidence type="ECO:0000256" key="2">
    <source>
        <dbReference type="ARBA" id="ARBA00022475"/>
    </source>
</evidence>
<organism evidence="8 9">
    <name type="scientific">Cryobacterium arcticum</name>
    <dbReference type="NCBI Taxonomy" id="670052"/>
    <lineage>
        <taxon>Bacteria</taxon>
        <taxon>Bacillati</taxon>
        <taxon>Actinomycetota</taxon>
        <taxon>Actinomycetes</taxon>
        <taxon>Micrococcales</taxon>
        <taxon>Microbacteriaceae</taxon>
        <taxon>Cryobacterium</taxon>
    </lineage>
</organism>
<evidence type="ECO:0000256" key="4">
    <source>
        <dbReference type="ARBA" id="ARBA00022989"/>
    </source>
</evidence>
<dbReference type="Pfam" id="PF13520">
    <property type="entry name" value="AA_permease_2"/>
    <property type="match status" value="1"/>
</dbReference>
<feature type="transmembrane region" description="Helical" evidence="7">
    <location>
        <begin position="94"/>
        <end position="121"/>
    </location>
</feature>
<feature type="transmembrane region" description="Helical" evidence="7">
    <location>
        <begin position="205"/>
        <end position="224"/>
    </location>
</feature>
<dbReference type="InterPro" id="IPR050367">
    <property type="entry name" value="APC_superfamily"/>
</dbReference>
<dbReference type="PANTHER" id="PTHR42770:SF11">
    <property type="entry name" value="INNER MEMBRANE TRANSPORT PROTEIN YBAT"/>
    <property type="match status" value="1"/>
</dbReference>
<reference evidence="8 9" key="1">
    <citation type="submission" date="2018-05" db="EMBL/GenBank/DDBJ databases">
        <title>Genetic diversity of glacier-inhabiting Cryobacterium bacteria in China and description of Cryobacterium mengkeensis sp. nov. and Arthrobacter glacialis sp. nov.</title>
        <authorList>
            <person name="Liu Q."/>
            <person name="Xin Y.-H."/>
        </authorList>
    </citation>
    <scope>NUCLEOTIDE SEQUENCE [LARGE SCALE GENOMIC DNA]</scope>
    <source>
        <strain evidence="8 9">SK-1</strain>
    </source>
</reference>
<feature type="transmembrane region" description="Helical" evidence="7">
    <location>
        <begin position="133"/>
        <end position="153"/>
    </location>
</feature>
<feature type="region of interest" description="Disordered" evidence="6">
    <location>
        <begin position="470"/>
        <end position="491"/>
    </location>
</feature>
<keyword evidence="5 7" id="KW-0472">Membrane</keyword>
<dbReference type="AlphaFoldDB" id="A0A318A0V2"/>
<keyword evidence="4 7" id="KW-1133">Transmembrane helix</keyword>
<dbReference type="Proteomes" id="UP000246722">
    <property type="component" value="Unassembled WGS sequence"/>
</dbReference>
<evidence type="ECO:0000256" key="5">
    <source>
        <dbReference type="ARBA" id="ARBA00023136"/>
    </source>
</evidence>
<feature type="transmembrane region" description="Helical" evidence="7">
    <location>
        <begin position="443"/>
        <end position="460"/>
    </location>
</feature>
<feature type="transmembrane region" description="Helical" evidence="7">
    <location>
        <begin position="344"/>
        <end position="364"/>
    </location>
</feature>
<comment type="subcellular location">
    <subcellularLocation>
        <location evidence="1">Cell membrane</location>
        <topology evidence="1">Multi-pass membrane protein</topology>
    </subcellularLocation>
</comment>
<feature type="transmembrane region" description="Helical" evidence="7">
    <location>
        <begin position="23"/>
        <end position="45"/>
    </location>
</feature>
<dbReference type="RefSeq" id="WP_110126095.1">
    <property type="nucleotide sequence ID" value="NZ_QHLY01000007.1"/>
</dbReference>
<keyword evidence="2" id="KW-1003">Cell membrane</keyword>
<comment type="caution">
    <text evidence="8">The sequence shown here is derived from an EMBL/GenBank/DDBJ whole genome shotgun (WGS) entry which is preliminary data.</text>
</comment>
<evidence type="ECO:0000256" key="7">
    <source>
        <dbReference type="SAM" id="Phobius"/>
    </source>
</evidence>
<keyword evidence="3 7" id="KW-0812">Transmembrane</keyword>
<feature type="transmembrane region" description="Helical" evidence="7">
    <location>
        <begin position="384"/>
        <end position="405"/>
    </location>
</feature>
<dbReference type="PIRSF" id="PIRSF006060">
    <property type="entry name" value="AA_transporter"/>
    <property type="match status" value="1"/>
</dbReference>
<dbReference type="PANTHER" id="PTHR42770">
    <property type="entry name" value="AMINO ACID TRANSPORTER-RELATED"/>
    <property type="match status" value="1"/>
</dbReference>
<dbReference type="InterPro" id="IPR002293">
    <property type="entry name" value="AA/rel_permease1"/>
</dbReference>
<gene>
    <name evidence="8" type="ORF">CTB96_06460</name>
</gene>
<sequence>MTTTVESSVAHGELKRSITTKQLYFYVVGDVLGSGIYVLVGLVAAAVGGAFWMAFLAGVAIAAITGLAYAELVTKYPQAAGASLYIFKAFRSPALTFFITICMLSANIAAVGSLASGFVRYFGDLIGMPEDAIWGATLVALVFVAIITAINLIGITESVVANVVMTFVEITGLIIVVIIGVIALVEGVNDPSVLLQFNAEPGAGSAILAVLAGVSLAFFAMTGFENAANVAEETINPSRAFPRALIGGMLTAGVVYVLVSIAAALAVPMDVLAGNTLLEVIRADLFFIPATIMLVVFGVIAMIAISNTALVTVVAQSRILFGMARENVVPAVFAKVHPTRRSPYVALLFGAAIVGVLLVVGAAIKSSQTGLPEDEQLDIVDRLATITVVFLLFIYALVIVACLKLRGKDDGPDTYRANTPLLILGIVGNLAVLAYTLIDDPEALYWVAGLLAVGLVLYIAQKLFGKKNATPPRAGAGTPGAAESLPADKEL</sequence>
<feature type="transmembrane region" description="Helical" evidence="7">
    <location>
        <begin position="417"/>
        <end position="437"/>
    </location>
</feature>
<evidence type="ECO:0000313" key="8">
    <source>
        <dbReference type="EMBL" id="PXA70714.1"/>
    </source>
</evidence>
<evidence type="ECO:0000256" key="6">
    <source>
        <dbReference type="SAM" id="MobiDB-lite"/>
    </source>
</evidence>
<feature type="compositionally biased region" description="Low complexity" evidence="6">
    <location>
        <begin position="470"/>
        <end position="482"/>
    </location>
</feature>
<dbReference type="GO" id="GO:0005886">
    <property type="term" value="C:plasma membrane"/>
    <property type="evidence" value="ECO:0007669"/>
    <property type="project" value="UniProtKB-SubCell"/>
</dbReference>
<evidence type="ECO:0000256" key="3">
    <source>
        <dbReference type="ARBA" id="ARBA00022692"/>
    </source>
</evidence>
<feature type="transmembrane region" description="Helical" evidence="7">
    <location>
        <begin position="286"/>
        <end position="315"/>
    </location>
</feature>
<name>A0A318A0V2_9MICO</name>
<accession>A0A318A0V2</accession>
<dbReference type="Gene3D" id="1.20.1740.10">
    <property type="entry name" value="Amino acid/polyamine transporter I"/>
    <property type="match status" value="1"/>
</dbReference>